<evidence type="ECO:0000313" key="6">
    <source>
        <dbReference type="Proteomes" id="UP000019141"/>
    </source>
</evidence>
<keyword evidence="1" id="KW-0799">Topoisomerase</keyword>
<dbReference type="AlphaFoldDB" id="W4LEV6"/>
<evidence type="ECO:0000256" key="1">
    <source>
        <dbReference type="ARBA" id="ARBA00023029"/>
    </source>
</evidence>
<dbReference type="InterPro" id="IPR000380">
    <property type="entry name" value="Topo_IA"/>
</dbReference>
<keyword evidence="6" id="KW-1185">Reference proteome</keyword>
<gene>
    <name evidence="5" type="ORF">ETSY1_27445</name>
</gene>
<dbReference type="InterPro" id="IPR023405">
    <property type="entry name" value="Topo_IA_core_domain"/>
</dbReference>
<dbReference type="InterPro" id="IPR025589">
    <property type="entry name" value="Toprim_C_rpt"/>
</dbReference>
<protein>
    <recommendedName>
        <fullName evidence="4">Topo IA-type catalytic domain-containing protein</fullName>
    </recommendedName>
</protein>
<dbReference type="InterPro" id="IPR013497">
    <property type="entry name" value="Topo_IA_cen"/>
</dbReference>
<dbReference type="InterPro" id="IPR003602">
    <property type="entry name" value="Topo_IA_DNA-bd_dom"/>
</dbReference>
<accession>W4LEV6</accession>
<dbReference type="Proteomes" id="UP000019141">
    <property type="component" value="Unassembled WGS sequence"/>
</dbReference>
<comment type="caution">
    <text evidence="5">The sequence shown here is derived from an EMBL/GenBank/DDBJ whole genome shotgun (WGS) entry which is preliminary data.</text>
</comment>
<dbReference type="InterPro" id="IPR013824">
    <property type="entry name" value="Topo_IA_cen_sub1"/>
</dbReference>
<organism evidence="5 6">
    <name type="scientific">Entotheonella factor</name>
    <dbReference type="NCBI Taxonomy" id="1429438"/>
    <lineage>
        <taxon>Bacteria</taxon>
        <taxon>Pseudomonadati</taxon>
        <taxon>Nitrospinota/Tectimicrobiota group</taxon>
        <taxon>Candidatus Tectimicrobiota</taxon>
        <taxon>Candidatus Entotheonellia</taxon>
        <taxon>Candidatus Entotheonellales</taxon>
        <taxon>Candidatus Entotheonellaceae</taxon>
        <taxon>Candidatus Entotheonella</taxon>
    </lineage>
</organism>
<keyword evidence="3" id="KW-0413">Isomerase</keyword>
<keyword evidence="2" id="KW-0238">DNA-binding</keyword>
<dbReference type="PATRIC" id="fig|1429438.4.peg.5236"/>
<dbReference type="EMBL" id="AZHW01000816">
    <property type="protein sequence ID" value="ETW96235.1"/>
    <property type="molecule type" value="Genomic_DNA"/>
</dbReference>
<dbReference type="Pfam" id="PF13342">
    <property type="entry name" value="Toprim_Crpt"/>
    <property type="match status" value="2"/>
</dbReference>
<name>W4LEV6_ENTF1</name>
<evidence type="ECO:0000313" key="5">
    <source>
        <dbReference type="EMBL" id="ETW96235.1"/>
    </source>
</evidence>
<dbReference type="InterPro" id="IPR013826">
    <property type="entry name" value="Topo_IA_cen_sub3"/>
</dbReference>
<dbReference type="SUPFAM" id="SSF56712">
    <property type="entry name" value="Prokaryotic type I DNA topoisomerase"/>
    <property type="match status" value="1"/>
</dbReference>
<dbReference type="GO" id="GO:0006310">
    <property type="term" value="P:DNA recombination"/>
    <property type="evidence" value="ECO:0007669"/>
    <property type="project" value="TreeGrafter"/>
</dbReference>
<dbReference type="GO" id="GO:0006281">
    <property type="term" value="P:DNA repair"/>
    <property type="evidence" value="ECO:0007669"/>
    <property type="project" value="TreeGrafter"/>
</dbReference>
<dbReference type="SMART" id="SM00437">
    <property type="entry name" value="TOP1Ac"/>
    <property type="match status" value="1"/>
</dbReference>
<dbReference type="PROSITE" id="PS52039">
    <property type="entry name" value="TOPO_IA_2"/>
    <property type="match status" value="1"/>
</dbReference>
<dbReference type="GO" id="GO:0043597">
    <property type="term" value="C:cytoplasmic replication fork"/>
    <property type="evidence" value="ECO:0007669"/>
    <property type="project" value="TreeGrafter"/>
</dbReference>
<dbReference type="HOGENOM" id="CLU_585986_0_0_7"/>
<feature type="non-terminal residue" evidence="5">
    <location>
        <position position="1"/>
    </location>
</feature>
<feature type="domain" description="Topo IA-type catalytic" evidence="4">
    <location>
        <begin position="1"/>
        <end position="230"/>
    </location>
</feature>
<proteinExistence type="predicted"/>
<evidence type="ECO:0000259" key="4">
    <source>
        <dbReference type="PROSITE" id="PS52039"/>
    </source>
</evidence>
<dbReference type="Gene3D" id="1.10.460.10">
    <property type="entry name" value="Topoisomerase I, domain 2"/>
    <property type="match status" value="1"/>
</dbReference>
<dbReference type="PANTHER" id="PTHR11390:SF21">
    <property type="entry name" value="DNA TOPOISOMERASE 3-ALPHA"/>
    <property type="match status" value="1"/>
</dbReference>
<sequence>VDRTKLTDHHAIIPTTQKPPPSLSPVLRKIYDLVVTRFVAIFLPDQVVEQTTVTLDIGGATFVARGSVELEPGWRVVEPRRDDSEASERQVIPPLQQGQTVHVSRLEVVEKETQPPKPYTDATMLAAMKNAGRDLDDDALADTMKDCGLGTPATRAEIIERLIRSGYVLRERKSLKSTDKGRALIALVAEPLRSPELTAAWEQQLKEVEAGHYAAETFYQSITDFVRELIPQVAEGSALPPEQVAEARQQRRFGKGRSGSGQSHLGTCPLCKEGRVAENAKAFGCSRYREGCKFAIWKVVAGKRLTERQVQALLTRGATGPLKGFKSKAGKMFAASLKLDSEFKVAFDFESRGGKPRTSRGAAPKAKAVTPETAAEPELTCPKCGLGQIIEGKKGRGCNRYREGCDFVVWYEIAGKTLTETQIVTLIRKGRTGVIKGFKSRSGNKFEARLRLDHDWKVVLDFGEKK</sequence>
<dbReference type="Gene3D" id="1.10.290.10">
    <property type="entry name" value="Topoisomerase I, domain 4"/>
    <property type="match status" value="1"/>
</dbReference>
<dbReference type="PANTHER" id="PTHR11390">
    <property type="entry name" value="PROKARYOTIC DNA TOPOISOMERASE"/>
    <property type="match status" value="1"/>
</dbReference>
<dbReference type="GO" id="GO:0003917">
    <property type="term" value="F:DNA topoisomerase type I (single strand cut, ATP-independent) activity"/>
    <property type="evidence" value="ECO:0007669"/>
    <property type="project" value="InterPro"/>
</dbReference>
<dbReference type="GO" id="GO:0006265">
    <property type="term" value="P:DNA topological change"/>
    <property type="evidence" value="ECO:0007669"/>
    <property type="project" value="InterPro"/>
</dbReference>
<reference evidence="5 6" key="1">
    <citation type="journal article" date="2014" name="Nature">
        <title>An environmental bacterial taxon with a large and distinct metabolic repertoire.</title>
        <authorList>
            <person name="Wilson M.C."/>
            <person name="Mori T."/>
            <person name="Ruckert C."/>
            <person name="Uria A.R."/>
            <person name="Helf M.J."/>
            <person name="Takada K."/>
            <person name="Gernert C."/>
            <person name="Steffens U.A."/>
            <person name="Heycke N."/>
            <person name="Schmitt S."/>
            <person name="Rinke C."/>
            <person name="Helfrich E.J."/>
            <person name="Brachmann A.O."/>
            <person name="Gurgui C."/>
            <person name="Wakimoto T."/>
            <person name="Kracht M."/>
            <person name="Crusemann M."/>
            <person name="Hentschel U."/>
            <person name="Abe I."/>
            <person name="Matsunaga S."/>
            <person name="Kalinowski J."/>
            <person name="Takeyama H."/>
            <person name="Piel J."/>
        </authorList>
    </citation>
    <scope>NUCLEOTIDE SEQUENCE [LARGE SCALE GENOMIC DNA]</scope>
    <source>
        <strain evidence="6">TSY1</strain>
    </source>
</reference>
<dbReference type="Pfam" id="PF01131">
    <property type="entry name" value="Topoisom_bac"/>
    <property type="match status" value="1"/>
</dbReference>
<evidence type="ECO:0000256" key="2">
    <source>
        <dbReference type="ARBA" id="ARBA00023125"/>
    </source>
</evidence>
<dbReference type="GO" id="GO:0003677">
    <property type="term" value="F:DNA binding"/>
    <property type="evidence" value="ECO:0007669"/>
    <property type="project" value="UniProtKB-KW"/>
</dbReference>
<dbReference type="PRINTS" id="PR00417">
    <property type="entry name" value="PRTPISMRASEI"/>
</dbReference>
<evidence type="ECO:0000256" key="3">
    <source>
        <dbReference type="ARBA" id="ARBA00023235"/>
    </source>
</evidence>